<gene>
    <name evidence="3" type="ORF">O9H85_02685</name>
</gene>
<reference evidence="3 4" key="1">
    <citation type="submission" date="2022-12" db="EMBL/GenBank/DDBJ databases">
        <title>Draft genome sequence of Paenibacillus sp. dW9.</title>
        <authorList>
            <person name="Choi E.-W."/>
            <person name="Kim D.-U."/>
        </authorList>
    </citation>
    <scope>NUCLEOTIDE SEQUENCE [LARGE SCALE GENOMIC DNA]</scope>
    <source>
        <strain evidence="4">dW9</strain>
    </source>
</reference>
<accession>A0ABT4Q3T4</accession>
<comment type="caution">
    <text evidence="3">The sequence shown here is derived from an EMBL/GenBank/DDBJ whole genome shotgun (WGS) entry which is preliminary data.</text>
</comment>
<sequence>MKRTKRVLILTAAISGAFAAGVYAQDVLERVDAYLRPDFNLVLDGKPVQLSGPTLVYNDKSYLPLKELGNLLGASILWRNDTKTIYINSRINPEQAADNPEQTYDTIELSNPYSIKVSYLGAEYPLLLTYDSKGKSSSDLYYRLSDVKRMGIDTDGLKKAKERLTGQLFVNEKELRKRWKQTPTPTSSGSYDSYVIAGEINPKKLEALKGHVKTLASFKVGEQQFSDKPIIIDKTDEEDTYELLMYETVRFTSGPVSMTNRYHLVKLQLYKKNDSSPDVGYSVNMTSKMDLAAEADKREDK</sequence>
<organism evidence="3 4">
    <name type="scientific">Paenibacillus gyeongsangnamensis</name>
    <dbReference type="NCBI Taxonomy" id="3388067"/>
    <lineage>
        <taxon>Bacteria</taxon>
        <taxon>Bacillati</taxon>
        <taxon>Bacillota</taxon>
        <taxon>Bacilli</taxon>
        <taxon>Bacillales</taxon>
        <taxon>Paenibacillaceae</taxon>
        <taxon>Paenibacillus</taxon>
    </lineage>
</organism>
<keyword evidence="4" id="KW-1185">Reference proteome</keyword>
<protein>
    <recommendedName>
        <fullName evidence="2">Copper amine oxidase-like N-terminal domain-containing protein</fullName>
    </recommendedName>
</protein>
<dbReference type="RefSeq" id="WP_269879717.1">
    <property type="nucleotide sequence ID" value="NZ_JAQAGZ010000001.1"/>
</dbReference>
<feature type="domain" description="Copper amine oxidase-like N-terminal" evidence="2">
    <location>
        <begin position="43"/>
        <end position="88"/>
    </location>
</feature>
<feature type="signal peptide" evidence="1">
    <location>
        <begin position="1"/>
        <end position="19"/>
    </location>
</feature>
<evidence type="ECO:0000259" key="2">
    <source>
        <dbReference type="Pfam" id="PF07833"/>
    </source>
</evidence>
<dbReference type="EMBL" id="JAQAGZ010000001">
    <property type="protein sequence ID" value="MCZ8511360.1"/>
    <property type="molecule type" value="Genomic_DNA"/>
</dbReference>
<feature type="chain" id="PRO_5045564003" description="Copper amine oxidase-like N-terminal domain-containing protein" evidence="1">
    <location>
        <begin position="20"/>
        <end position="301"/>
    </location>
</feature>
<dbReference type="InterPro" id="IPR012854">
    <property type="entry name" value="Cu_amine_oxidase-like_N"/>
</dbReference>
<name>A0ABT4Q3T4_9BACL</name>
<dbReference type="Proteomes" id="UP001527882">
    <property type="component" value="Unassembled WGS sequence"/>
</dbReference>
<keyword evidence="1" id="KW-0732">Signal</keyword>
<evidence type="ECO:0000313" key="3">
    <source>
        <dbReference type="EMBL" id="MCZ8511360.1"/>
    </source>
</evidence>
<proteinExistence type="predicted"/>
<dbReference type="Pfam" id="PF07833">
    <property type="entry name" value="Cu_amine_oxidN1"/>
    <property type="match status" value="1"/>
</dbReference>
<evidence type="ECO:0000313" key="4">
    <source>
        <dbReference type="Proteomes" id="UP001527882"/>
    </source>
</evidence>
<evidence type="ECO:0000256" key="1">
    <source>
        <dbReference type="SAM" id="SignalP"/>
    </source>
</evidence>